<evidence type="ECO:0000313" key="4">
    <source>
        <dbReference type="Proteomes" id="UP000824108"/>
    </source>
</evidence>
<reference evidence="3" key="2">
    <citation type="submission" date="2021-04" db="EMBL/GenBank/DDBJ databases">
        <authorList>
            <person name="Gilroy R."/>
        </authorList>
    </citation>
    <scope>NUCLEOTIDE SEQUENCE</scope>
    <source>
        <strain evidence="3">CHK118-2852</strain>
    </source>
</reference>
<dbReference type="InterPro" id="IPR008929">
    <property type="entry name" value="Chondroitin_lyas"/>
</dbReference>
<dbReference type="Gene3D" id="2.70.98.70">
    <property type="match status" value="1"/>
</dbReference>
<comment type="caution">
    <text evidence="3">The sequence shown here is derived from an EMBL/GenBank/DDBJ whole genome shotgun (WGS) entry which is preliminary data.</text>
</comment>
<reference evidence="3" key="1">
    <citation type="journal article" date="2021" name="PeerJ">
        <title>Extensive microbial diversity within the chicken gut microbiome revealed by metagenomics and culture.</title>
        <authorList>
            <person name="Gilroy R."/>
            <person name="Ravi A."/>
            <person name="Getino M."/>
            <person name="Pursley I."/>
            <person name="Horton D.L."/>
            <person name="Alikhan N.F."/>
            <person name="Baker D."/>
            <person name="Gharbi K."/>
            <person name="Hall N."/>
            <person name="Watson M."/>
            <person name="Adriaenssens E.M."/>
            <person name="Foster-Nyarko E."/>
            <person name="Jarju S."/>
            <person name="Secka A."/>
            <person name="Antonio M."/>
            <person name="Oren A."/>
            <person name="Chaudhuri R.R."/>
            <person name="La Ragione R."/>
            <person name="Hildebrand F."/>
            <person name="Pallen M.J."/>
        </authorList>
    </citation>
    <scope>NUCLEOTIDE SEQUENCE</scope>
    <source>
        <strain evidence="3">CHK118-2852</strain>
    </source>
</reference>
<dbReference type="AlphaFoldDB" id="A0A9D2KBS8"/>
<feature type="domain" description="Heparinase II/III-like C-terminal" evidence="2">
    <location>
        <begin position="333"/>
        <end position="509"/>
    </location>
</feature>
<dbReference type="SUPFAM" id="SSF48230">
    <property type="entry name" value="Chondroitin AC/alginate lyase"/>
    <property type="match status" value="1"/>
</dbReference>
<dbReference type="Pfam" id="PF07940">
    <property type="entry name" value="Hepar_II_III_C"/>
    <property type="match status" value="1"/>
</dbReference>
<dbReference type="EMBL" id="DXAV01000014">
    <property type="protein sequence ID" value="HIZ90739.1"/>
    <property type="molecule type" value="Genomic_DNA"/>
</dbReference>
<evidence type="ECO:0000313" key="3">
    <source>
        <dbReference type="EMBL" id="HIZ90739.1"/>
    </source>
</evidence>
<gene>
    <name evidence="3" type="ORF">H9807_01245</name>
</gene>
<accession>A0A9D2KBS8</accession>
<dbReference type="PANTHER" id="PTHR38045:SF1">
    <property type="entry name" value="HEPARINASE II_III-LIKE PROTEIN"/>
    <property type="match status" value="1"/>
</dbReference>
<organism evidence="3 4">
    <name type="scientific">Candidatus Bacteroides merdavium</name>
    <dbReference type="NCBI Taxonomy" id="2838472"/>
    <lineage>
        <taxon>Bacteria</taxon>
        <taxon>Pseudomonadati</taxon>
        <taxon>Bacteroidota</taxon>
        <taxon>Bacteroidia</taxon>
        <taxon>Bacteroidales</taxon>
        <taxon>Bacteroidaceae</taxon>
        <taxon>Bacteroides</taxon>
    </lineage>
</organism>
<name>A0A9D2KBS8_9BACE</name>
<proteinExistence type="predicted"/>
<evidence type="ECO:0000259" key="2">
    <source>
        <dbReference type="Pfam" id="PF07940"/>
    </source>
</evidence>
<dbReference type="Gene3D" id="1.50.10.100">
    <property type="entry name" value="Chondroitin AC/alginate lyase"/>
    <property type="match status" value="1"/>
</dbReference>
<protein>
    <submittedName>
        <fullName evidence="3">Heparinase II/III-family protein</fullName>
    </submittedName>
</protein>
<evidence type="ECO:0000256" key="1">
    <source>
        <dbReference type="ARBA" id="ARBA00004196"/>
    </source>
</evidence>
<dbReference type="GO" id="GO:0030313">
    <property type="term" value="C:cell envelope"/>
    <property type="evidence" value="ECO:0007669"/>
    <property type="project" value="UniProtKB-SubCell"/>
</dbReference>
<sequence>MERVKKLASTDTLLQQYIKDVLSKADKLVNSPVPTSVRPCQDELMCLGFARRYTGSLIYDNKAVAILDYLCGHPDLWDWQHFLGAAEATMAVGFGYDLFYDALTSKKRAYIRNSLVKNGLLPGIGAYNGAPYGWFSYVRHNWNIVCNSGLMVGALSMANDVEESDYYVKYIVPRAVESMALAMNEYAPDGAYPEGPGYWGFATSHAVLGLEALQNAVGHDYGLSDFEGFKRTFYYNWYMTAPNGNLISYADCSPDTRNNPNGLLLWMAGQAGDMTLAAREHELLRISGRKASVYDVLFYQLPRKVDPLPTDCYFRGPVEVATLRTDWSKEAVFASIKAGYNQVNHGHLDLGAFEYFALGEKWFYDLGSDNYYLPDFFDMNGGRWQYFRTQTRSHNVPMIDDADQNIYGSSRFLQADVNRPVSMVKIDLTDAYRTQCDTMVRTLTMDKEQGTVLIRDTYHLKTKVKSVSWRGITDAKVTLKSRKEAVLERNGKQVTVRIQAPSGAYFEVESAEQRTPQKKNAGVSILKVVKDKPEKKMDIEILLLSR</sequence>
<dbReference type="PANTHER" id="PTHR38045">
    <property type="entry name" value="CHROMOSOME 1, WHOLE GENOME SHOTGUN SEQUENCE"/>
    <property type="match status" value="1"/>
</dbReference>
<comment type="subcellular location">
    <subcellularLocation>
        <location evidence="1">Cell envelope</location>
    </subcellularLocation>
</comment>
<dbReference type="GO" id="GO:0016829">
    <property type="term" value="F:lyase activity"/>
    <property type="evidence" value="ECO:0007669"/>
    <property type="project" value="InterPro"/>
</dbReference>
<dbReference type="Proteomes" id="UP000824108">
    <property type="component" value="Unassembled WGS sequence"/>
</dbReference>
<dbReference type="InterPro" id="IPR012480">
    <property type="entry name" value="Hepar_II_III_C"/>
</dbReference>